<gene>
    <name evidence="3" type="ORF">AMPC_11230</name>
</gene>
<evidence type="ECO:0000313" key="3">
    <source>
        <dbReference type="EMBL" id="BDG08010.1"/>
    </source>
</evidence>
<feature type="region of interest" description="Disordered" evidence="1">
    <location>
        <begin position="1"/>
        <end position="40"/>
    </location>
</feature>
<keyword evidence="4" id="KW-1185">Reference proteome</keyword>
<dbReference type="Proteomes" id="UP001162734">
    <property type="component" value="Chromosome"/>
</dbReference>
<evidence type="ECO:0000256" key="1">
    <source>
        <dbReference type="SAM" id="MobiDB-lite"/>
    </source>
</evidence>
<evidence type="ECO:0000259" key="2">
    <source>
        <dbReference type="Pfam" id="PF04316"/>
    </source>
</evidence>
<proteinExistence type="predicted"/>
<dbReference type="Pfam" id="PF04316">
    <property type="entry name" value="FlgM"/>
    <property type="match status" value="1"/>
</dbReference>
<evidence type="ECO:0000313" key="4">
    <source>
        <dbReference type="Proteomes" id="UP001162734"/>
    </source>
</evidence>
<feature type="compositionally biased region" description="Polar residues" evidence="1">
    <location>
        <begin position="1"/>
        <end position="15"/>
    </location>
</feature>
<dbReference type="EMBL" id="AP025592">
    <property type="protein sequence ID" value="BDG08010.1"/>
    <property type="molecule type" value="Genomic_DNA"/>
</dbReference>
<feature type="domain" description="Anti-sigma-28 factor FlgM C-terminal" evidence="2">
    <location>
        <begin position="41"/>
        <end position="87"/>
    </location>
</feature>
<name>A0ABN6N7P2_9BACT</name>
<dbReference type="SUPFAM" id="SSF101498">
    <property type="entry name" value="Anti-sigma factor FlgM"/>
    <property type="match status" value="1"/>
</dbReference>
<sequence length="103" mass="10860">MKVKNTSETTPIDGSRTTEARKASGADPSAPPERVSTPDSTKFAAAVDAARQHLGATRAAKLQSIAAAVKQGTYQPDPNQIAQEILDDAELTASLQGMLKRLK</sequence>
<organism evidence="3 4">
    <name type="scientific">Anaeromyxobacter paludicola</name>
    <dbReference type="NCBI Taxonomy" id="2918171"/>
    <lineage>
        <taxon>Bacteria</taxon>
        <taxon>Pseudomonadati</taxon>
        <taxon>Myxococcota</taxon>
        <taxon>Myxococcia</taxon>
        <taxon>Myxococcales</taxon>
        <taxon>Cystobacterineae</taxon>
        <taxon>Anaeromyxobacteraceae</taxon>
        <taxon>Anaeromyxobacter</taxon>
    </lineage>
</organism>
<dbReference type="InterPro" id="IPR035890">
    <property type="entry name" value="Anti-sigma-28_factor_FlgM_sf"/>
</dbReference>
<dbReference type="RefSeq" id="WP_248345097.1">
    <property type="nucleotide sequence ID" value="NZ_AP025592.1"/>
</dbReference>
<protein>
    <recommendedName>
        <fullName evidence="2">Anti-sigma-28 factor FlgM C-terminal domain-containing protein</fullName>
    </recommendedName>
</protein>
<dbReference type="InterPro" id="IPR031316">
    <property type="entry name" value="FlgM_C"/>
</dbReference>
<accession>A0ABN6N7P2</accession>
<reference evidence="4" key="1">
    <citation type="journal article" date="2022" name="Int. J. Syst. Evol. Microbiol.">
        <title>Anaeromyxobacter oryzae sp. nov., Anaeromyxobacter diazotrophicus sp. nov. and Anaeromyxobacter paludicola sp. nov., isolated from paddy soils.</title>
        <authorList>
            <person name="Itoh H."/>
            <person name="Xu Z."/>
            <person name="Mise K."/>
            <person name="Masuda Y."/>
            <person name="Ushijima N."/>
            <person name="Hayakawa C."/>
            <person name="Shiratori Y."/>
            <person name="Senoo K."/>
        </authorList>
    </citation>
    <scope>NUCLEOTIDE SEQUENCE [LARGE SCALE GENOMIC DNA]</scope>
    <source>
        <strain evidence="4">Red630</strain>
    </source>
</reference>